<reference evidence="2 3" key="1">
    <citation type="submission" date="2017-09" db="EMBL/GenBank/DDBJ databases">
        <title>Genomic, metabolic, and phenotypic characteristics of bacterial isolates from the natural microbiome of the model nematode Caenorhabditis elegans.</title>
        <authorList>
            <person name="Zimmermann J."/>
            <person name="Obeng N."/>
            <person name="Yang W."/>
            <person name="Obeng O."/>
            <person name="Kissoyan K."/>
            <person name="Pees B."/>
            <person name="Dirksen P."/>
            <person name="Hoppner M."/>
            <person name="Franke A."/>
            <person name="Rosenstiel P."/>
            <person name="Leippe M."/>
            <person name="Dierking K."/>
            <person name="Kaleta C."/>
            <person name="Schulenburg H."/>
        </authorList>
    </citation>
    <scope>NUCLEOTIDE SEQUENCE [LARGE SCALE GENOMIC DNA]</scope>
    <source>
        <strain evidence="2 3">MYb184</strain>
    </source>
</reference>
<evidence type="ECO:0000313" key="2">
    <source>
        <dbReference type="EMBL" id="PRC05115.1"/>
    </source>
</evidence>
<evidence type="ECO:0000313" key="3">
    <source>
        <dbReference type="Proteomes" id="UP000239458"/>
    </source>
</evidence>
<evidence type="ECO:0000256" key="1">
    <source>
        <dbReference type="SAM" id="MobiDB-lite"/>
    </source>
</evidence>
<dbReference type="AlphaFoldDB" id="A0A2S9DR98"/>
<dbReference type="EMBL" id="PCQE01000017">
    <property type="protein sequence ID" value="PRC05115.1"/>
    <property type="molecule type" value="Genomic_DNA"/>
</dbReference>
<protein>
    <submittedName>
        <fullName evidence="2">Uncharacterized protein</fullName>
    </submittedName>
</protein>
<name>A0A2S9DR98_PSECE</name>
<organism evidence="2 3">
    <name type="scientific">Pseudomonas cedrina</name>
    <dbReference type="NCBI Taxonomy" id="651740"/>
    <lineage>
        <taxon>Bacteria</taxon>
        <taxon>Pseudomonadati</taxon>
        <taxon>Pseudomonadota</taxon>
        <taxon>Gammaproteobacteria</taxon>
        <taxon>Pseudomonadales</taxon>
        <taxon>Pseudomonadaceae</taxon>
        <taxon>Pseudomonas</taxon>
    </lineage>
</organism>
<dbReference type="Proteomes" id="UP000239458">
    <property type="component" value="Unassembled WGS sequence"/>
</dbReference>
<feature type="region of interest" description="Disordered" evidence="1">
    <location>
        <begin position="31"/>
        <end position="59"/>
    </location>
</feature>
<proteinExistence type="predicted"/>
<sequence>MACNGCAARREWVNKMKRLAYERASELLTGRVADRAEEADLPARTDSEPADSDDRSAGR</sequence>
<accession>A0A2S9DR98</accession>
<comment type="caution">
    <text evidence="2">The sequence shown here is derived from an EMBL/GenBank/DDBJ whole genome shotgun (WGS) entry which is preliminary data.</text>
</comment>
<feature type="compositionally biased region" description="Basic and acidic residues" evidence="1">
    <location>
        <begin position="32"/>
        <end position="59"/>
    </location>
</feature>
<gene>
    <name evidence="2" type="ORF">CQ006_12405</name>
</gene>